<dbReference type="Pfam" id="PF04956">
    <property type="entry name" value="TrbC"/>
    <property type="match status" value="1"/>
</dbReference>
<feature type="chain" id="PRO_5013321998" evidence="2">
    <location>
        <begin position="27"/>
        <end position="134"/>
    </location>
</feature>
<dbReference type="RefSeq" id="WP_087205590.1">
    <property type="nucleotide sequence ID" value="NZ_CP021431.1"/>
</dbReference>
<evidence type="ECO:0000256" key="1">
    <source>
        <dbReference type="SAM" id="Phobius"/>
    </source>
</evidence>
<feature type="transmembrane region" description="Helical" evidence="1">
    <location>
        <begin position="82"/>
        <end position="102"/>
    </location>
</feature>
<organism evidence="3 4">
    <name type="scientific">Yoonia vestfoldensis</name>
    <dbReference type="NCBI Taxonomy" id="245188"/>
    <lineage>
        <taxon>Bacteria</taxon>
        <taxon>Pseudomonadati</taxon>
        <taxon>Pseudomonadota</taxon>
        <taxon>Alphaproteobacteria</taxon>
        <taxon>Rhodobacterales</taxon>
        <taxon>Paracoccaceae</taxon>
        <taxon>Yoonia</taxon>
    </lineage>
</organism>
<dbReference type="EMBL" id="CP021431">
    <property type="protein sequence ID" value="ART99350.1"/>
    <property type="molecule type" value="Genomic_DNA"/>
</dbReference>
<dbReference type="Proteomes" id="UP000195273">
    <property type="component" value="Chromosome"/>
</dbReference>
<evidence type="ECO:0000313" key="4">
    <source>
        <dbReference type="Proteomes" id="UP000195273"/>
    </source>
</evidence>
<keyword evidence="1" id="KW-1133">Transmembrane helix</keyword>
<keyword evidence="4" id="KW-1185">Reference proteome</keyword>
<sequence>MENPSKFLLLTAIGATFFLLPTESMATVNAANDIFGGGENPLDQFLSFLTGGFATTIAVIAVVVLGAMIIMGSDFGGFGRRVPMVIVGIGFVIFATQVVSFLTGTDASGMLYDPGSVFVEHLETTDPLQHSFDR</sequence>
<keyword evidence="1" id="KW-0812">Transmembrane</keyword>
<feature type="signal peptide" evidence="2">
    <location>
        <begin position="1"/>
        <end position="26"/>
    </location>
</feature>
<keyword evidence="2" id="KW-0732">Signal</keyword>
<feature type="transmembrane region" description="Helical" evidence="1">
    <location>
        <begin position="46"/>
        <end position="70"/>
    </location>
</feature>
<protein>
    <submittedName>
        <fullName evidence="3">TrbC/VIRB2 family protein</fullName>
    </submittedName>
</protein>
<proteinExistence type="predicted"/>
<evidence type="ECO:0000313" key="3">
    <source>
        <dbReference type="EMBL" id="ART99350.1"/>
    </source>
</evidence>
<keyword evidence="1" id="KW-0472">Membrane</keyword>
<name>A0A1Y0E7L5_9RHOB</name>
<dbReference type="KEGG" id="lvs:LOKVESSMR4R_00002"/>
<dbReference type="InterPro" id="IPR007039">
    <property type="entry name" value="TrbC/VirB2"/>
</dbReference>
<accession>A0A1Y0E7L5</accession>
<dbReference type="AlphaFoldDB" id="A0A1Y0E7L5"/>
<reference evidence="3 4" key="1">
    <citation type="submission" date="2017-05" db="EMBL/GenBank/DDBJ databases">
        <title>Genome Sequence of Loktanella vestfoldensis Strain SMR4r Isolated from a Culture of the Diatom Skeletonema marinoi.</title>
        <authorList>
            <person name="Topel M."/>
            <person name="Pinder M.I.M."/>
            <person name="Johansson O.N."/>
            <person name="Kourtchenko O."/>
            <person name="Godhe A."/>
            <person name="Clarke A.K."/>
        </authorList>
    </citation>
    <scope>NUCLEOTIDE SEQUENCE [LARGE SCALE GENOMIC DNA]</scope>
    <source>
        <strain evidence="3 4">SMR4r</strain>
    </source>
</reference>
<evidence type="ECO:0000256" key="2">
    <source>
        <dbReference type="SAM" id="SignalP"/>
    </source>
</evidence>
<gene>
    <name evidence="3" type="ORF">LOKVESSMR4R_00002</name>
</gene>